<evidence type="ECO:0000313" key="2">
    <source>
        <dbReference type="EMBL" id="KAG5668944.1"/>
    </source>
</evidence>
<sequence length="104" mass="10936">MFKFAVLFVLTALIGVSLAICVWPYSGGVLNVCKRQGKADCIGVTSTSTCINLVGGPFVSGFVSGNYKCTIYSSTGCSGTSTSVDRSGWSRFPFTPKSLKCPCV</sequence>
<feature type="chain" id="PRO_5039901432" evidence="1">
    <location>
        <begin position="20"/>
        <end position="104"/>
    </location>
</feature>
<organism evidence="2 3">
    <name type="scientific">Polypedilum vanderplanki</name>
    <name type="common">Sleeping chironomid midge</name>
    <dbReference type="NCBI Taxonomy" id="319348"/>
    <lineage>
        <taxon>Eukaryota</taxon>
        <taxon>Metazoa</taxon>
        <taxon>Ecdysozoa</taxon>
        <taxon>Arthropoda</taxon>
        <taxon>Hexapoda</taxon>
        <taxon>Insecta</taxon>
        <taxon>Pterygota</taxon>
        <taxon>Neoptera</taxon>
        <taxon>Endopterygota</taxon>
        <taxon>Diptera</taxon>
        <taxon>Nematocera</taxon>
        <taxon>Chironomoidea</taxon>
        <taxon>Chironomidae</taxon>
        <taxon>Chironominae</taxon>
        <taxon>Polypedilum</taxon>
        <taxon>Polypedilum</taxon>
    </lineage>
</organism>
<keyword evidence="3" id="KW-1185">Reference proteome</keyword>
<keyword evidence="1" id="KW-0732">Signal</keyword>
<protein>
    <submittedName>
        <fullName evidence="2">Uncharacterized protein</fullName>
    </submittedName>
</protein>
<feature type="signal peptide" evidence="1">
    <location>
        <begin position="1"/>
        <end position="19"/>
    </location>
</feature>
<dbReference type="EMBL" id="JADBJN010000004">
    <property type="protein sequence ID" value="KAG5668944.1"/>
    <property type="molecule type" value="Genomic_DNA"/>
</dbReference>
<accession>A0A9J6BH07</accession>
<reference evidence="2" key="1">
    <citation type="submission" date="2021-03" db="EMBL/GenBank/DDBJ databases">
        <title>Chromosome level genome of the anhydrobiotic midge Polypedilum vanderplanki.</title>
        <authorList>
            <person name="Yoshida Y."/>
            <person name="Kikawada T."/>
            <person name="Gusev O."/>
        </authorList>
    </citation>
    <scope>NUCLEOTIDE SEQUENCE</scope>
    <source>
        <strain evidence="2">NIAS01</strain>
        <tissue evidence="2">Whole body or cell culture</tissue>
    </source>
</reference>
<comment type="caution">
    <text evidence="2">The sequence shown here is derived from an EMBL/GenBank/DDBJ whole genome shotgun (WGS) entry which is preliminary data.</text>
</comment>
<gene>
    <name evidence="2" type="ORF">PVAND_016850</name>
</gene>
<evidence type="ECO:0000313" key="3">
    <source>
        <dbReference type="Proteomes" id="UP001107558"/>
    </source>
</evidence>
<dbReference type="Proteomes" id="UP001107558">
    <property type="component" value="Chromosome 4"/>
</dbReference>
<dbReference type="AlphaFoldDB" id="A0A9J6BH07"/>
<dbReference type="OrthoDB" id="5135415at2759"/>
<evidence type="ECO:0000256" key="1">
    <source>
        <dbReference type="SAM" id="SignalP"/>
    </source>
</evidence>
<name>A0A9J6BH07_POLVA</name>
<proteinExistence type="predicted"/>